<proteinExistence type="predicted"/>
<reference evidence="2 3" key="1">
    <citation type="journal article" date="2015" name="Nature">
        <title>rRNA introns, odd ribosomes, and small enigmatic genomes across a large radiation of phyla.</title>
        <authorList>
            <person name="Brown C.T."/>
            <person name="Hug L.A."/>
            <person name="Thomas B.C."/>
            <person name="Sharon I."/>
            <person name="Castelle C.J."/>
            <person name="Singh A."/>
            <person name="Wilkins M.J."/>
            <person name="Williams K.H."/>
            <person name="Banfield J.F."/>
        </authorList>
    </citation>
    <scope>NUCLEOTIDE SEQUENCE [LARGE SCALE GENOMIC DNA]</scope>
</reference>
<keyword evidence="1" id="KW-0812">Transmembrane</keyword>
<sequence length="121" mass="13559">MPSPIDKITNPEALKLIHDIQSGVIFAPLIAKIIKYKWYIISGFILLVLIIAISFGRAIFRRSQAPIFTPPDIGLPEPTVVETFTSEYEWIRQNIIDFGTELPDPVLPALDNAIDLESVNI</sequence>
<dbReference type="EMBL" id="LCFK01000025">
    <property type="protein sequence ID" value="KKS93192.1"/>
    <property type="molecule type" value="Genomic_DNA"/>
</dbReference>
<protein>
    <submittedName>
        <fullName evidence="2">Uncharacterized protein</fullName>
    </submittedName>
</protein>
<dbReference type="AlphaFoldDB" id="A0A0G1D686"/>
<gene>
    <name evidence="2" type="ORF">UV68_C0025G0013</name>
</gene>
<evidence type="ECO:0000313" key="3">
    <source>
        <dbReference type="Proteomes" id="UP000033980"/>
    </source>
</evidence>
<feature type="transmembrane region" description="Helical" evidence="1">
    <location>
        <begin position="38"/>
        <end position="60"/>
    </location>
</feature>
<comment type="caution">
    <text evidence="2">The sequence shown here is derived from an EMBL/GenBank/DDBJ whole genome shotgun (WGS) entry which is preliminary data.</text>
</comment>
<accession>A0A0G1D686</accession>
<evidence type="ECO:0000313" key="2">
    <source>
        <dbReference type="EMBL" id="KKS93192.1"/>
    </source>
</evidence>
<keyword evidence="1" id="KW-0472">Membrane</keyword>
<dbReference type="Proteomes" id="UP000033980">
    <property type="component" value="Unassembled WGS sequence"/>
</dbReference>
<name>A0A0G1D686_9BACT</name>
<organism evidence="2 3">
    <name type="scientific">Candidatus Collierbacteria bacterium GW2011_GWC2_43_12</name>
    <dbReference type="NCBI Taxonomy" id="1618390"/>
    <lineage>
        <taxon>Bacteria</taxon>
        <taxon>Candidatus Collieribacteriota</taxon>
    </lineage>
</organism>
<keyword evidence="1" id="KW-1133">Transmembrane helix</keyword>
<evidence type="ECO:0000256" key="1">
    <source>
        <dbReference type="SAM" id="Phobius"/>
    </source>
</evidence>